<dbReference type="Proteomes" id="UP001153269">
    <property type="component" value="Unassembled WGS sequence"/>
</dbReference>
<protein>
    <submittedName>
        <fullName evidence="2">Uncharacterized protein</fullName>
    </submittedName>
</protein>
<accession>A0A9N7YMW9</accession>
<evidence type="ECO:0000313" key="3">
    <source>
        <dbReference type="Proteomes" id="UP001153269"/>
    </source>
</evidence>
<name>A0A9N7YMW9_PLEPL</name>
<sequence>MSESFDVLDANMKDLYDPGDQADRIKVPLRRDPPPAPDEPGALSPHPECSPNADVELVLLSGMNLALLQGTAVEAVCRSLGKEKSVGKVKHVWGPPAGLWPNTALMRVNISKDNPNMTCQAVPLQSQSMVSHQQDNDPPSRPDATRVLSHRPSPATRTHHEPQSGVLNSFLM</sequence>
<dbReference type="EMBL" id="CADEAL010001192">
    <property type="protein sequence ID" value="CAB1429994.1"/>
    <property type="molecule type" value="Genomic_DNA"/>
</dbReference>
<feature type="compositionally biased region" description="Basic and acidic residues" evidence="1">
    <location>
        <begin position="11"/>
        <end position="33"/>
    </location>
</feature>
<evidence type="ECO:0000256" key="1">
    <source>
        <dbReference type="SAM" id="MobiDB-lite"/>
    </source>
</evidence>
<feature type="region of interest" description="Disordered" evidence="1">
    <location>
        <begin position="126"/>
        <end position="172"/>
    </location>
</feature>
<feature type="region of interest" description="Disordered" evidence="1">
    <location>
        <begin position="1"/>
        <end position="49"/>
    </location>
</feature>
<gene>
    <name evidence="2" type="ORF">PLEPLA_LOCUS17974</name>
</gene>
<comment type="caution">
    <text evidence="2">The sequence shown here is derived from an EMBL/GenBank/DDBJ whole genome shotgun (WGS) entry which is preliminary data.</text>
</comment>
<reference evidence="2" key="1">
    <citation type="submission" date="2020-03" db="EMBL/GenBank/DDBJ databases">
        <authorList>
            <person name="Weist P."/>
        </authorList>
    </citation>
    <scope>NUCLEOTIDE SEQUENCE</scope>
</reference>
<proteinExistence type="predicted"/>
<keyword evidence="3" id="KW-1185">Reference proteome</keyword>
<evidence type="ECO:0000313" key="2">
    <source>
        <dbReference type="EMBL" id="CAB1429994.1"/>
    </source>
</evidence>
<organism evidence="2 3">
    <name type="scientific">Pleuronectes platessa</name>
    <name type="common">European plaice</name>
    <dbReference type="NCBI Taxonomy" id="8262"/>
    <lineage>
        <taxon>Eukaryota</taxon>
        <taxon>Metazoa</taxon>
        <taxon>Chordata</taxon>
        <taxon>Craniata</taxon>
        <taxon>Vertebrata</taxon>
        <taxon>Euteleostomi</taxon>
        <taxon>Actinopterygii</taxon>
        <taxon>Neopterygii</taxon>
        <taxon>Teleostei</taxon>
        <taxon>Neoteleostei</taxon>
        <taxon>Acanthomorphata</taxon>
        <taxon>Carangaria</taxon>
        <taxon>Pleuronectiformes</taxon>
        <taxon>Pleuronectoidei</taxon>
        <taxon>Pleuronectidae</taxon>
        <taxon>Pleuronectes</taxon>
    </lineage>
</organism>
<dbReference type="AlphaFoldDB" id="A0A9N7YMW9"/>
<feature type="compositionally biased region" description="Basic and acidic residues" evidence="1">
    <location>
        <begin position="134"/>
        <end position="144"/>
    </location>
</feature>